<dbReference type="AlphaFoldDB" id="H1CZT5"/>
<dbReference type="SUPFAM" id="SSF54719">
    <property type="entry name" value="Fe,Mn superoxide dismutase (SOD), C-terminal domain"/>
    <property type="match status" value="1"/>
</dbReference>
<accession>H1CZT5</accession>
<evidence type="ECO:0000256" key="1">
    <source>
        <dbReference type="ARBA" id="ARBA00008714"/>
    </source>
</evidence>
<dbReference type="Gene3D" id="3.55.40.20">
    <property type="entry name" value="Iron/manganese superoxide dismutase, C-terminal domain"/>
    <property type="match status" value="1"/>
</dbReference>
<evidence type="ECO:0000256" key="3">
    <source>
        <dbReference type="ARBA" id="ARBA00022723"/>
    </source>
</evidence>
<feature type="binding site" evidence="5">
    <location>
        <position position="81"/>
    </location>
    <ligand>
        <name>Mn(2+)</name>
        <dbReference type="ChEBI" id="CHEBI:29035"/>
    </ligand>
</feature>
<dbReference type="PANTHER" id="PTHR43595">
    <property type="entry name" value="37S RIBOSOMAL PROTEIN S26, MITOCHONDRIAL"/>
    <property type="match status" value="1"/>
</dbReference>
<dbReference type="PANTHER" id="PTHR43595:SF2">
    <property type="entry name" value="SMALL RIBOSOMAL SUBUNIT PROTEIN MS42"/>
    <property type="match status" value="1"/>
</dbReference>
<keyword evidence="3 5" id="KW-0479">Metal-binding</keyword>
<dbReference type="InterPro" id="IPR019833">
    <property type="entry name" value="Mn/Fe_SOD_BS"/>
</dbReference>
<gene>
    <name evidence="9" type="ORF">HMPREF9453_00873</name>
</gene>
<evidence type="ECO:0000256" key="6">
    <source>
        <dbReference type="RuleBase" id="RU000414"/>
    </source>
</evidence>
<dbReference type="SUPFAM" id="SSF46609">
    <property type="entry name" value="Fe,Mn superoxide dismutase (SOD), N-terminal domain"/>
    <property type="match status" value="1"/>
</dbReference>
<dbReference type="InterPro" id="IPR019832">
    <property type="entry name" value="Mn/Fe_SOD_C"/>
</dbReference>
<dbReference type="Pfam" id="PF00081">
    <property type="entry name" value="Sod_Fe_N"/>
    <property type="match status" value="1"/>
</dbReference>
<name>H1CZT5_9FIRM</name>
<dbReference type="PRINTS" id="PR01703">
    <property type="entry name" value="MNSODISMTASE"/>
</dbReference>
<evidence type="ECO:0000256" key="2">
    <source>
        <dbReference type="ARBA" id="ARBA00012682"/>
    </source>
</evidence>
<dbReference type="GO" id="GO:0004784">
    <property type="term" value="F:superoxide dismutase activity"/>
    <property type="evidence" value="ECO:0007669"/>
    <property type="project" value="UniProtKB-EC"/>
</dbReference>
<dbReference type="eggNOG" id="COG0605">
    <property type="taxonomic scope" value="Bacteria"/>
</dbReference>
<keyword evidence="4 6" id="KW-0560">Oxidoreductase</keyword>
<dbReference type="InterPro" id="IPR036314">
    <property type="entry name" value="SOD_C_sf"/>
</dbReference>
<dbReference type="FunFam" id="3.55.40.20:FF:000001">
    <property type="entry name" value="Superoxide dismutase"/>
    <property type="match status" value="1"/>
</dbReference>
<organism evidence="9 10">
    <name type="scientific">Dialister succinatiphilus YIT 11850</name>
    <dbReference type="NCBI Taxonomy" id="742743"/>
    <lineage>
        <taxon>Bacteria</taxon>
        <taxon>Bacillati</taxon>
        <taxon>Bacillota</taxon>
        <taxon>Negativicutes</taxon>
        <taxon>Veillonellales</taxon>
        <taxon>Veillonellaceae</taxon>
        <taxon>Dialister</taxon>
    </lineage>
</organism>
<dbReference type="InterPro" id="IPR001189">
    <property type="entry name" value="Mn/Fe_SOD"/>
</dbReference>
<comment type="catalytic activity">
    <reaction evidence="6">
        <text>2 superoxide + 2 H(+) = H2O2 + O2</text>
        <dbReference type="Rhea" id="RHEA:20696"/>
        <dbReference type="ChEBI" id="CHEBI:15378"/>
        <dbReference type="ChEBI" id="CHEBI:15379"/>
        <dbReference type="ChEBI" id="CHEBI:16240"/>
        <dbReference type="ChEBI" id="CHEBI:18421"/>
        <dbReference type="EC" id="1.15.1.1"/>
    </reaction>
</comment>
<comment type="caution">
    <text evidence="9">The sequence shown here is derived from an EMBL/GenBank/DDBJ whole genome shotgun (WGS) entry which is preliminary data.</text>
</comment>
<evidence type="ECO:0000256" key="5">
    <source>
        <dbReference type="PIRSR" id="PIRSR000349-1"/>
    </source>
</evidence>
<feature type="binding site" evidence="5">
    <location>
        <position position="163"/>
    </location>
    <ligand>
        <name>Mn(2+)</name>
        <dbReference type="ChEBI" id="CHEBI:29035"/>
    </ligand>
</feature>
<feature type="domain" description="Manganese/iron superoxide dismutase N-terminal" evidence="7">
    <location>
        <begin position="2"/>
        <end position="89"/>
    </location>
</feature>
<dbReference type="GO" id="GO:0046872">
    <property type="term" value="F:metal ion binding"/>
    <property type="evidence" value="ECO:0007669"/>
    <property type="project" value="UniProtKB-KW"/>
</dbReference>
<feature type="binding site" evidence="5">
    <location>
        <position position="26"/>
    </location>
    <ligand>
        <name>Mn(2+)</name>
        <dbReference type="ChEBI" id="CHEBI:29035"/>
    </ligand>
</feature>
<evidence type="ECO:0000259" key="8">
    <source>
        <dbReference type="Pfam" id="PF02777"/>
    </source>
</evidence>
<dbReference type="PROSITE" id="PS00088">
    <property type="entry name" value="SOD_MN"/>
    <property type="match status" value="1"/>
</dbReference>
<dbReference type="InterPro" id="IPR036324">
    <property type="entry name" value="Mn/Fe_SOD_N_sf"/>
</dbReference>
<evidence type="ECO:0000313" key="10">
    <source>
        <dbReference type="Proteomes" id="UP000003277"/>
    </source>
</evidence>
<dbReference type="GO" id="GO:0005737">
    <property type="term" value="C:cytoplasm"/>
    <property type="evidence" value="ECO:0007669"/>
    <property type="project" value="TreeGrafter"/>
</dbReference>
<dbReference type="PIRSF" id="PIRSF000349">
    <property type="entry name" value="SODismutase"/>
    <property type="match status" value="1"/>
</dbReference>
<comment type="similarity">
    <text evidence="1 6">Belongs to the iron/manganese superoxide dismutase family.</text>
</comment>
<dbReference type="InterPro" id="IPR019831">
    <property type="entry name" value="Mn/Fe_SOD_N"/>
</dbReference>
<reference evidence="9 10" key="1">
    <citation type="submission" date="2011-11" db="EMBL/GenBank/DDBJ databases">
        <title>The Genome Sequence of Dialister succinatiphilus YIT 11850.</title>
        <authorList>
            <consortium name="The Broad Institute Genome Sequencing Platform"/>
            <person name="Earl A."/>
            <person name="Ward D."/>
            <person name="Feldgarden M."/>
            <person name="Gevers D."/>
            <person name="Morotomi M."/>
            <person name="Young S.K."/>
            <person name="Zeng Q."/>
            <person name="Gargeya S."/>
            <person name="Fitzgerald M."/>
            <person name="Haas B."/>
            <person name="Abouelleil A."/>
            <person name="Alvarado L."/>
            <person name="Arachchi H.M."/>
            <person name="Berlin A."/>
            <person name="Brown A."/>
            <person name="Chapman S.B."/>
            <person name="Dunbar C."/>
            <person name="Gearin G."/>
            <person name="Goldberg J."/>
            <person name="Griggs A."/>
            <person name="Gujja S."/>
            <person name="Heiman D."/>
            <person name="Howarth C."/>
            <person name="Lui A."/>
            <person name="MacDonald P.J.P."/>
            <person name="Montmayeur A."/>
            <person name="Murphy C."/>
            <person name="Neiman D."/>
            <person name="Pearson M."/>
            <person name="Priest M."/>
            <person name="Roberts A."/>
            <person name="Saif S."/>
            <person name="Shea T."/>
            <person name="Sisk P."/>
            <person name="Stolte C."/>
            <person name="Sykes S."/>
            <person name="Wortman J."/>
            <person name="Nusbaum C."/>
            <person name="Birren B."/>
        </authorList>
    </citation>
    <scope>NUCLEOTIDE SEQUENCE [LARGE SCALE GENOMIC DNA]</scope>
    <source>
        <strain evidence="9 10">YIT 11850</strain>
    </source>
</reference>
<protein>
    <recommendedName>
        <fullName evidence="2 6">Superoxide dismutase</fullName>
        <ecNumber evidence="2 6">1.15.1.1</ecNumber>
    </recommendedName>
</protein>
<evidence type="ECO:0000313" key="9">
    <source>
        <dbReference type="EMBL" id="EHO63173.1"/>
    </source>
</evidence>
<dbReference type="EC" id="1.15.1.1" evidence="2 6"/>
<dbReference type="STRING" id="742743.HMPREF9453_00873"/>
<dbReference type="Gene3D" id="1.10.287.990">
    <property type="entry name" value="Fe,Mn superoxide dismutase (SOD) domain"/>
    <property type="match status" value="1"/>
</dbReference>
<dbReference type="Proteomes" id="UP000003277">
    <property type="component" value="Unassembled WGS sequence"/>
</dbReference>
<evidence type="ECO:0000256" key="4">
    <source>
        <dbReference type="ARBA" id="ARBA00023002"/>
    </source>
</evidence>
<dbReference type="EMBL" id="ADLT01000019">
    <property type="protein sequence ID" value="EHO63173.1"/>
    <property type="molecule type" value="Genomic_DNA"/>
</dbReference>
<proteinExistence type="inferred from homology"/>
<sequence>MFKLPELPYAYNALEPVMDEATLHFHHDKHHATYTANLNKALEFHPELADKSIRYLIAHLNLLPEDIRGAVRNNGGGYFNHALFWDMMAPEGSTSFAGPVAEKIKEDFGSFEEFKKKFSSAAVSQFGSGWAWLVYSDGHLEVLSTANQDNPLTEGKKPLLALDVWEHAYYLQYQNRRPDFVENFFRIINWDYVNKLYEDAVSAKKCGAK</sequence>
<dbReference type="Pfam" id="PF02777">
    <property type="entry name" value="Sod_Fe_C"/>
    <property type="match status" value="1"/>
</dbReference>
<dbReference type="HOGENOM" id="CLU_031625_0_1_9"/>
<keyword evidence="10" id="KW-1185">Reference proteome</keyword>
<feature type="domain" description="Manganese/iron superoxide dismutase C-terminal" evidence="8">
    <location>
        <begin position="98"/>
        <end position="195"/>
    </location>
</feature>
<feature type="binding site" evidence="5">
    <location>
        <position position="167"/>
    </location>
    <ligand>
        <name>Mn(2+)</name>
        <dbReference type="ChEBI" id="CHEBI:29035"/>
    </ligand>
</feature>
<dbReference type="PATRIC" id="fig|742743.3.peg.891"/>
<evidence type="ECO:0000259" key="7">
    <source>
        <dbReference type="Pfam" id="PF00081"/>
    </source>
</evidence>
<comment type="function">
    <text evidence="6">Destroys radicals which are normally produced within the cells and which are toxic to biological systems.</text>
</comment>